<evidence type="ECO:0000256" key="1">
    <source>
        <dbReference type="SAM" id="MobiDB-lite"/>
    </source>
</evidence>
<feature type="region of interest" description="Disordered" evidence="1">
    <location>
        <begin position="146"/>
        <end position="169"/>
    </location>
</feature>
<reference evidence="2 3" key="1">
    <citation type="submission" date="2024-01" db="EMBL/GenBank/DDBJ databases">
        <title>The genomes of 5 underutilized Papilionoideae crops provide insights into root nodulation and disease resistanc.</title>
        <authorList>
            <person name="Jiang F."/>
        </authorList>
    </citation>
    <scope>NUCLEOTIDE SEQUENCE [LARGE SCALE GENOMIC DNA]</scope>
    <source>
        <strain evidence="2">JINMINGXINNONG_FW02</strain>
        <tissue evidence="2">Leaves</tissue>
    </source>
</reference>
<evidence type="ECO:0000313" key="3">
    <source>
        <dbReference type="Proteomes" id="UP001374584"/>
    </source>
</evidence>
<dbReference type="AlphaFoldDB" id="A0AAN9RMI4"/>
<gene>
    <name evidence="2" type="ORF">VNO80_02599</name>
</gene>
<organism evidence="2 3">
    <name type="scientific">Phaseolus coccineus</name>
    <name type="common">Scarlet runner bean</name>
    <name type="synonym">Phaseolus multiflorus</name>
    <dbReference type="NCBI Taxonomy" id="3886"/>
    <lineage>
        <taxon>Eukaryota</taxon>
        <taxon>Viridiplantae</taxon>
        <taxon>Streptophyta</taxon>
        <taxon>Embryophyta</taxon>
        <taxon>Tracheophyta</taxon>
        <taxon>Spermatophyta</taxon>
        <taxon>Magnoliopsida</taxon>
        <taxon>eudicotyledons</taxon>
        <taxon>Gunneridae</taxon>
        <taxon>Pentapetalae</taxon>
        <taxon>rosids</taxon>
        <taxon>fabids</taxon>
        <taxon>Fabales</taxon>
        <taxon>Fabaceae</taxon>
        <taxon>Papilionoideae</taxon>
        <taxon>50 kb inversion clade</taxon>
        <taxon>NPAAA clade</taxon>
        <taxon>indigoferoid/millettioid clade</taxon>
        <taxon>Phaseoleae</taxon>
        <taxon>Phaseolus</taxon>
    </lineage>
</organism>
<accession>A0AAN9RMI4</accession>
<comment type="caution">
    <text evidence="2">The sequence shown here is derived from an EMBL/GenBank/DDBJ whole genome shotgun (WGS) entry which is preliminary data.</text>
</comment>
<protein>
    <submittedName>
        <fullName evidence="2">Uncharacterized protein</fullName>
    </submittedName>
</protein>
<name>A0AAN9RMI4_PHACN</name>
<proteinExistence type="predicted"/>
<sequence length="285" mass="30910">MGGFYGHRVYNDGSALEPSLIATVWENNDGSTRTVVNLVSELGNNDNSTRTVVNLVSEGETTTVLPEPSLMSCSGIKFRARSFLPSLIFALHSYFLLKFHIQHHTASCAATFTTSRATTPPVAPPQSRPSLQSCRPSRALLSSCATPVVPPHRQSRPSLQSRAPPQSRPLLQWCRPSRAASRSLCSRVAASVEVVPTVPPRAPTAPPCLAAVATRSVPSRSFPSSVSILCRTKQYQIRVPLLPPPPATSSAAPTNFLRRIRHRLSLAGASAPFLHRRTSLCFWKA</sequence>
<keyword evidence="3" id="KW-1185">Reference proteome</keyword>
<dbReference type="EMBL" id="JAYMYR010000002">
    <property type="protein sequence ID" value="KAK7377179.1"/>
    <property type="molecule type" value="Genomic_DNA"/>
</dbReference>
<evidence type="ECO:0000313" key="2">
    <source>
        <dbReference type="EMBL" id="KAK7377179.1"/>
    </source>
</evidence>
<dbReference type="Proteomes" id="UP001374584">
    <property type="component" value="Unassembled WGS sequence"/>
</dbReference>